<accession>A0A165EKD4</accession>
<reference evidence="1 2" key="1">
    <citation type="journal article" date="2016" name="Mol. Biol. Evol.">
        <title>Comparative Genomics of Early-Diverging Mushroom-Forming Fungi Provides Insights into the Origins of Lignocellulose Decay Capabilities.</title>
        <authorList>
            <person name="Nagy L.G."/>
            <person name="Riley R."/>
            <person name="Tritt A."/>
            <person name="Adam C."/>
            <person name="Daum C."/>
            <person name="Floudas D."/>
            <person name="Sun H."/>
            <person name="Yadav J.S."/>
            <person name="Pangilinan J."/>
            <person name="Larsson K.H."/>
            <person name="Matsuura K."/>
            <person name="Barry K."/>
            <person name="Labutti K."/>
            <person name="Kuo R."/>
            <person name="Ohm R.A."/>
            <person name="Bhattacharya S.S."/>
            <person name="Shirouzu T."/>
            <person name="Yoshinaga Y."/>
            <person name="Martin F.M."/>
            <person name="Grigoriev I.V."/>
            <person name="Hibbett D.S."/>
        </authorList>
    </citation>
    <scope>NUCLEOTIDE SEQUENCE [LARGE SCALE GENOMIC DNA]</scope>
    <source>
        <strain evidence="1 2">93-53</strain>
    </source>
</reference>
<dbReference type="GeneID" id="63818281"/>
<name>A0A165EKD4_9APHY</name>
<dbReference type="Proteomes" id="UP000076871">
    <property type="component" value="Unassembled WGS sequence"/>
</dbReference>
<keyword evidence="2" id="KW-1185">Reference proteome</keyword>
<gene>
    <name evidence="1" type="ORF">LAESUDRAFT_120495</name>
</gene>
<organism evidence="1 2">
    <name type="scientific">Laetiporus sulphureus 93-53</name>
    <dbReference type="NCBI Taxonomy" id="1314785"/>
    <lineage>
        <taxon>Eukaryota</taxon>
        <taxon>Fungi</taxon>
        <taxon>Dikarya</taxon>
        <taxon>Basidiomycota</taxon>
        <taxon>Agaricomycotina</taxon>
        <taxon>Agaricomycetes</taxon>
        <taxon>Polyporales</taxon>
        <taxon>Laetiporus</taxon>
    </lineage>
</organism>
<sequence length="144" mass="16220">MANSSVDSFRPVENMAFCHELHLRSTFQTKEAPFTLRPPSWSQGGYLNSGDLRLQQSSSSVMLHDRILRYLSSIMPASDVSPKIFHAHCALPLHQNRITASLMPLKRTTTTFKLETTLSEASRSYRISSATYQNSRRSIFATPA</sequence>
<dbReference type="AlphaFoldDB" id="A0A165EKD4"/>
<protein>
    <submittedName>
        <fullName evidence="1">Uncharacterized protein</fullName>
    </submittedName>
</protein>
<dbReference type="RefSeq" id="XP_040764978.1">
    <property type="nucleotide sequence ID" value="XM_040901249.1"/>
</dbReference>
<dbReference type="EMBL" id="KV427620">
    <property type="protein sequence ID" value="KZT07238.1"/>
    <property type="molecule type" value="Genomic_DNA"/>
</dbReference>
<evidence type="ECO:0000313" key="1">
    <source>
        <dbReference type="EMBL" id="KZT07238.1"/>
    </source>
</evidence>
<proteinExistence type="predicted"/>
<dbReference type="InParanoid" id="A0A165EKD4"/>
<evidence type="ECO:0000313" key="2">
    <source>
        <dbReference type="Proteomes" id="UP000076871"/>
    </source>
</evidence>